<evidence type="ECO:0000313" key="2">
    <source>
        <dbReference type="EMBL" id="SFO68075.1"/>
    </source>
</evidence>
<dbReference type="STRING" id="226506.SAMN04488519_11189"/>
<gene>
    <name evidence="2" type="ORF">SAMN04488519_11189</name>
</gene>
<proteinExistence type="predicted"/>
<feature type="transmembrane region" description="Helical" evidence="1">
    <location>
        <begin position="21"/>
        <end position="42"/>
    </location>
</feature>
<organism evidence="2 3">
    <name type="scientific">Algoriphagus ornithinivorans</name>
    <dbReference type="NCBI Taxonomy" id="226506"/>
    <lineage>
        <taxon>Bacteria</taxon>
        <taxon>Pseudomonadati</taxon>
        <taxon>Bacteroidota</taxon>
        <taxon>Cytophagia</taxon>
        <taxon>Cytophagales</taxon>
        <taxon>Cyclobacteriaceae</taxon>
        <taxon>Algoriphagus</taxon>
    </lineage>
</organism>
<name>A0A1I5J5K3_9BACT</name>
<protein>
    <submittedName>
        <fullName evidence="2">Uncharacterized protein</fullName>
    </submittedName>
</protein>
<dbReference type="Proteomes" id="UP000199564">
    <property type="component" value="Unassembled WGS sequence"/>
</dbReference>
<keyword evidence="1" id="KW-0472">Membrane</keyword>
<dbReference type="AlphaFoldDB" id="A0A1I5J5K3"/>
<accession>A0A1I5J5K3</accession>
<sequence>MKVPKTIDLKSWIRFHAKIGVILGFFCGIIYSIGGLVVDSLVSLGLASGAVWETPGLSLGTLLAMGALIGMPVIFGFLLICAACLEALICYVFPNWFSYFNFNKNS</sequence>
<dbReference type="RefSeq" id="WP_091655343.1">
    <property type="nucleotide sequence ID" value="NZ_FOVW01000011.1"/>
</dbReference>
<keyword evidence="1" id="KW-1133">Transmembrane helix</keyword>
<feature type="transmembrane region" description="Helical" evidence="1">
    <location>
        <begin position="62"/>
        <end position="93"/>
    </location>
</feature>
<keyword evidence="3" id="KW-1185">Reference proteome</keyword>
<keyword evidence="1" id="KW-0812">Transmembrane</keyword>
<evidence type="ECO:0000256" key="1">
    <source>
        <dbReference type="SAM" id="Phobius"/>
    </source>
</evidence>
<dbReference type="EMBL" id="FOVW01000011">
    <property type="protein sequence ID" value="SFO68075.1"/>
    <property type="molecule type" value="Genomic_DNA"/>
</dbReference>
<reference evidence="3" key="1">
    <citation type="submission" date="2016-10" db="EMBL/GenBank/DDBJ databases">
        <authorList>
            <person name="Varghese N."/>
            <person name="Submissions S."/>
        </authorList>
    </citation>
    <scope>NUCLEOTIDE SEQUENCE [LARGE SCALE GENOMIC DNA]</scope>
    <source>
        <strain evidence="3">DSM 15282</strain>
    </source>
</reference>
<evidence type="ECO:0000313" key="3">
    <source>
        <dbReference type="Proteomes" id="UP000199564"/>
    </source>
</evidence>